<dbReference type="Pfam" id="PF13646">
    <property type="entry name" value="HEAT_2"/>
    <property type="match status" value="3"/>
</dbReference>
<dbReference type="STRING" id="118062.MCBB_1813"/>
<organism evidence="2 3">
    <name type="scientific">Methanobacterium congolense</name>
    <dbReference type="NCBI Taxonomy" id="118062"/>
    <lineage>
        <taxon>Archaea</taxon>
        <taxon>Methanobacteriati</taxon>
        <taxon>Methanobacteriota</taxon>
        <taxon>Methanomada group</taxon>
        <taxon>Methanobacteria</taxon>
        <taxon>Methanobacteriales</taxon>
        <taxon>Methanobacteriaceae</taxon>
        <taxon>Methanobacterium</taxon>
    </lineage>
</organism>
<dbReference type="InterPro" id="IPR004155">
    <property type="entry name" value="PBS_lyase_HEAT"/>
</dbReference>
<keyword evidence="3" id="KW-1185">Reference proteome</keyword>
<comment type="function">
    <text evidence="1">Catalyzes the hydroxylation of the N(6)-(4-aminobutyl)-L-lysine intermediate produced by deoxyhypusine synthase/DHPS on a critical lysine of the eukaryotic translation initiation factor 5A/eIF-5A. This is the second step of the post-translational modification of that lysine into an unusual amino acid residue named hypusine. Hypusination is unique to mature eIF-5A factor and is essential for its function.</text>
</comment>
<reference evidence="2 3" key="1">
    <citation type="submission" date="2016-08" db="EMBL/GenBank/DDBJ databases">
        <authorList>
            <person name="Seilhamer J.J."/>
        </authorList>
    </citation>
    <scope>NUCLEOTIDE SEQUENCE [LARGE SCALE GENOMIC DNA]</scope>
    <source>
        <strain evidence="2">Buetzberg</strain>
    </source>
</reference>
<dbReference type="AlphaFoldDB" id="A0A1D3L3Y9"/>
<dbReference type="SMART" id="SM00567">
    <property type="entry name" value="EZ_HEAT"/>
    <property type="match status" value="8"/>
</dbReference>
<dbReference type="SUPFAM" id="SSF48371">
    <property type="entry name" value="ARM repeat"/>
    <property type="match status" value="2"/>
</dbReference>
<dbReference type="InterPro" id="IPR021133">
    <property type="entry name" value="HEAT_type_2"/>
</dbReference>
<dbReference type="PANTHER" id="PTHR12697">
    <property type="entry name" value="PBS LYASE HEAT-LIKE PROTEIN"/>
    <property type="match status" value="1"/>
</dbReference>
<dbReference type="RefSeq" id="WP_071907433.1">
    <property type="nucleotide sequence ID" value="NZ_LT607756.1"/>
</dbReference>
<dbReference type="PROSITE" id="PS50077">
    <property type="entry name" value="HEAT_REPEAT"/>
    <property type="match status" value="1"/>
</dbReference>
<evidence type="ECO:0000256" key="1">
    <source>
        <dbReference type="ARBA" id="ARBA00045876"/>
    </source>
</evidence>
<gene>
    <name evidence="2" type="ORF">MCBB_1813</name>
</gene>
<accession>A0A1D3L3Y9</accession>
<name>A0A1D3L3Y9_9EURY</name>
<dbReference type="Pfam" id="PF03130">
    <property type="entry name" value="HEAT_PBS"/>
    <property type="match status" value="1"/>
</dbReference>
<dbReference type="GO" id="GO:0016491">
    <property type="term" value="F:oxidoreductase activity"/>
    <property type="evidence" value="ECO:0007669"/>
    <property type="project" value="TreeGrafter"/>
</dbReference>
<dbReference type="InterPro" id="IPR016024">
    <property type="entry name" value="ARM-type_fold"/>
</dbReference>
<dbReference type="Gene3D" id="1.25.10.10">
    <property type="entry name" value="Leucine-rich Repeat Variant"/>
    <property type="match status" value="3"/>
</dbReference>
<dbReference type="KEGG" id="mcub:MCBB_1813"/>
<evidence type="ECO:0000313" key="3">
    <source>
        <dbReference type="Proteomes" id="UP000094707"/>
    </source>
</evidence>
<dbReference type="InterPro" id="IPR011989">
    <property type="entry name" value="ARM-like"/>
</dbReference>
<dbReference type="EMBL" id="LT607756">
    <property type="protein sequence ID" value="SCG86362.1"/>
    <property type="molecule type" value="Genomic_DNA"/>
</dbReference>
<sequence>MNSYDEYEPDIEYMEEIGDIEGLVYALKDEDPIIRKEASIALKRMGDEGAVEGLIEAIKYEDWQDDYPVLTAVRENSAEALGNIGDVRALQPLVQSLIMDPDDDVRWKSARALGKLGDPDGVHALIEALKDGSWTVRGHAAHALGRIGDETAFDALAEVLNDDDWHVRKYAATALGKTGGERAITLLLKVLNDNDADVSWKAIVALENIGEASVEPLIDIFKNGDWHIRGRAAEALGKIGDERAVQPLIHALEGKRKNDRNKYIRGKAAEALGLIGDERAVQPLIKALEDKNIYVRLRAEDALERIRSAGKAYWIVHYDNGEISFDYPASWEVMENYDEKKIIKGNCANSAVNFSINKHANMGDITATEFAEILRNVFLIQNSKILSKLSFKVRDMDAYLLMGENPHSVSMTRILICAFKKEDVLYYLWFAGEPEIFDLLEEDMDLILESFQIHKT</sequence>
<dbReference type="PANTHER" id="PTHR12697:SF5">
    <property type="entry name" value="DEOXYHYPUSINE HYDROXYLASE"/>
    <property type="match status" value="1"/>
</dbReference>
<dbReference type="GeneID" id="30412651"/>
<dbReference type="Proteomes" id="UP000094707">
    <property type="component" value="Chromosome I"/>
</dbReference>
<evidence type="ECO:0000313" key="2">
    <source>
        <dbReference type="EMBL" id="SCG86362.1"/>
    </source>
</evidence>
<dbReference type="OrthoDB" id="10495at2157"/>
<proteinExistence type="predicted"/>
<protein>
    <submittedName>
        <fullName evidence="2">HEAT repeat-containing taxis protein OE_2401F</fullName>
    </submittedName>
</protein>